<protein>
    <submittedName>
        <fullName evidence="2">Uncharacterized protein</fullName>
    </submittedName>
</protein>
<dbReference type="Proteomes" id="UP000249645">
    <property type="component" value="Unassembled WGS sequence"/>
</dbReference>
<feature type="region of interest" description="Disordered" evidence="1">
    <location>
        <begin position="299"/>
        <end position="319"/>
    </location>
</feature>
<accession>A0A2W5EDS2</accession>
<dbReference type="AlphaFoldDB" id="A0A2W5EDS2"/>
<proteinExistence type="predicted"/>
<evidence type="ECO:0000313" key="3">
    <source>
        <dbReference type="Proteomes" id="UP000249645"/>
    </source>
</evidence>
<feature type="non-terminal residue" evidence="2">
    <location>
        <position position="1"/>
    </location>
</feature>
<evidence type="ECO:0000313" key="2">
    <source>
        <dbReference type="EMBL" id="PZP42191.1"/>
    </source>
</evidence>
<name>A0A2W5EDS2_9SPHI</name>
<organism evidence="2 3">
    <name type="scientific">Pseudopedobacter saltans</name>
    <dbReference type="NCBI Taxonomy" id="151895"/>
    <lineage>
        <taxon>Bacteria</taxon>
        <taxon>Pseudomonadati</taxon>
        <taxon>Bacteroidota</taxon>
        <taxon>Sphingobacteriia</taxon>
        <taxon>Sphingobacteriales</taxon>
        <taxon>Sphingobacteriaceae</taxon>
        <taxon>Pseudopedobacter</taxon>
    </lineage>
</organism>
<evidence type="ECO:0000256" key="1">
    <source>
        <dbReference type="SAM" id="MobiDB-lite"/>
    </source>
</evidence>
<gene>
    <name evidence="2" type="ORF">DI598_17215</name>
</gene>
<dbReference type="EMBL" id="QFOI01000449">
    <property type="protein sequence ID" value="PZP42191.1"/>
    <property type="molecule type" value="Genomic_DNA"/>
</dbReference>
<reference evidence="2 3" key="1">
    <citation type="submission" date="2017-11" db="EMBL/GenBank/DDBJ databases">
        <title>Infants hospitalized years apart are colonized by the same room-sourced microbial strains.</title>
        <authorList>
            <person name="Brooks B."/>
            <person name="Olm M.R."/>
            <person name="Firek B.A."/>
            <person name="Baker R."/>
            <person name="Thomas B.C."/>
            <person name="Morowitz M.J."/>
            <person name="Banfield J.F."/>
        </authorList>
    </citation>
    <scope>NUCLEOTIDE SEQUENCE [LARGE SCALE GENOMIC DNA]</scope>
    <source>
        <strain evidence="2">S2_009_000_R2_76</strain>
    </source>
</reference>
<comment type="caution">
    <text evidence="2">The sequence shown here is derived from an EMBL/GenBank/DDBJ whole genome shotgun (WGS) entry which is preliminary data.</text>
</comment>
<sequence>DDLNSARQLKNPAIALEDKRWVLDEFKPALWTLRWWLVVAQNKFHENAVTSLLEDDEEINCIVNKINLLDDDGNTEWPENPDFSQEAVEALKQSEGGGFIRERMNTPYEEGTKFKAEWMNEWVECLDLTKYDAVCHYLDPSYKATEKSDFKFWVLLGKIGKYYDIIEAWGAKCTSKKMWEHAYNIDDEYEDYTVIQHCMEANFIQEEVHGKELDNVADDKGRQLRCKYDYRSKGDKHDRISTLDSLFERGLVRFNILRKNNAGMKLLRSQFLAFEKGSHVNDDGPDAFEGAVWMCDKGGKRRASGTRGGKYKKNQKRAI</sequence>